<keyword evidence="2" id="KW-1185">Reference proteome</keyword>
<gene>
    <name evidence="1" type="ORF">J2S74_005387</name>
</gene>
<name>A0ABU0A362_9BACI</name>
<reference evidence="1 2" key="1">
    <citation type="submission" date="2023-07" db="EMBL/GenBank/DDBJ databases">
        <title>Genomic Encyclopedia of Type Strains, Phase IV (KMG-IV): sequencing the most valuable type-strain genomes for metagenomic binning, comparative biology and taxonomic classification.</title>
        <authorList>
            <person name="Goeker M."/>
        </authorList>
    </citation>
    <scope>NUCLEOTIDE SEQUENCE [LARGE SCALE GENOMIC DNA]</scope>
    <source>
        <strain evidence="1 2">DSM 9768</strain>
    </source>
</reference>
<protein>
    <submittedName>
        <fullName evidence="1">Phage pi2 protein 07</fullName>
    </submittedName>
</protein>
<dbReference type="RefSeq" id="WP_307332421.1">
    <property type="nucleotide sequence ID" value="NZ_JAUSUG010000038.1"/>
</dbReference>
<evidence type="ECO:0000313" key="2">
    <source>
        <dbReference type="Proteomes" id="UP001230005"/>
    </source>
</evidence>
<dbReference type="EMBL" id="JAUSUG010000038">
    <property type="protein sequence ID" value="MDQ0257924.1"/>
    <property type="molecule type" value="Genomic_DNA"/>
</dbReference>
<sequence>MIKVDIDQEEVRKMILEKVEEVAKDVDKELIFWDSKELTRRTCMSWNTVVKTFFHDPRCPRYKVGGKWYFSAEEMKKFLLVWLSEQGR</sequence>
<dbReference type="Proteomes" id="UP001230005">
    <property type="component" value="Unassembled WGS sequence"/>
</dbReference>
<comment type="caution">
    <text evidence="1">The sequence shown here is derived from an EMBL/GenBank/DDBJ whole genome shotgun (WGS) entry which is preliminary data.</text>
</comment>
<organism evidence="1 2">
    <name type="scientific">Evansella vedderi</name>
    <dbReference type="NCBI Taxonomy" id="38282"/>
    <lineage>
        <taxon>Bacteria</taxon>
        <taxon>Bacillati</taxon>
        <taxon>Bacillota</taxon>
        <taxon>Bacilli</taxon>
        <taxon>Bacillales</taxon>
        <taxon>Bacillaceae</taxon>
        <taxon>Evansella</taxon>
    </lineage>
</organism>
<evidence type="ECO:0000313" key="1">
    <source>
        <dbReference type="EMBL" id="MDQ0257924.1"/>
    </source>
</evidence>
<accession>A0ABU0A362</accession>
<proteinExistence type="predicted"/>